<keyword evidence="2" id="KW-1185">Reference proteome</keyword>
<dbReference type="AlphaFoldDB" id="A0A1P8ULQ8"/>
<evidence type="ECO:0000313" key="2">
    <source>
        <dbReference type="Proteomes" id="UP000187059"/>
    </source>
</evidence>
<dbReference type="KEGG" id="paby:Ga0080574_TMP10"/>
<accession>A0A1P8ULQ8</accession>
<evidence type="ECO:0000313" key="1">
    <source>
        <dbReference type="EMBL" id="APZ50344.1"/>
    </source>
</evidence>
<name>A0A1P8ULQ8_9RHOB</name>
<keyword evidence="1" id="KW-0614">Plasmid</keyword>
<protein>
    <recommendedName>
        <fullName evidence="3">Flagellar protein FliL</fullName>
    </recommendedName>
</protein>
<gene>
    <name evidence="1" type="ORF">Ga0080574_TMP10</name>
</gene>
<proteinExistence type="predicted"/>
<dbReference type="EMBL" id="CP015089">
    <property type="protein sequence ID" value="APZ50344.1"/>
    <property type="molecule type" value="Genomic_DNA"/>
</dbReference>
<dbReference type="Proteomes" id="UP000187059">
    <property type="component" value="Plasmid pPABY5"/>
</dbReference>
<geneLocation type="plasmid" evidence="2">
    <name>ppaby5</name>
</geneLocation>
<evidence type="ECO:0008006" key="3">
    <source>
        <dbReference type="Google" id="ProtNLM"/>
    </source>
</evidence>
<organism evidence="1 2">
    <name type="scientific">Salipiger abyssi</name>
    <dbReference type="NCBI Taxonomy" id="1250539"/>
    <lineage>
        <taxon>Bacteria</taxon>
        <taxon>Pseudomonadati</taxon>
        <taxon>Pseudomonadota</taxon>
        <taxon>Alphaproteobacteria</taxon>
        <taxon>Rhodobacterales</taxon>
        <taxon>Roseobacteraceae</taxon>
        <taxon>Salipiger</taxon>
    </lineage>
</organism>
<sequence>MRDSEMKKALVAFATLPVLFGAAGYGAGQLLPKAEEHSPQQHAVEEPGRTDAEKVLDHMASHSVENPGAAVEQEPHKLIKPAAEVIHKPDASEASLIRKDPLGDSSVVKLGRMSFPVYRANSVTYVVSEVGVAMRDTKVAEVFNEAENASRLRDAVLTSMHKAASSSSMQGVSIDTHKLSETLATDLRAGFGEDVSNVLFLSLVKADVPRS</sequence>
<reference evidence="1 2" key="1">
    <citation type="submission" date="2016-04" db="EMBL/GenBank/DDBJ databases">
        <title>Deep-sea bacteria in the southern Pacific.</title>
        <authorList>
            <person name="Tang K."/>
        </authorList>
    </citation>
    <scope>NUCLEOTIDE SEQUENCE [LARGE SCALE GENOMIC DNA]</scope>
    <source>
        <strain evidence="1 2">JLT2014</strain>
        <plasmid evidence="2">ppaby5</plasmid>
    </source>
</reference>